<keyword evidence="8" id="KW-1185">Reference proteome</keyword>
<feature type="domain" description="Aspartate/glutamate/uridylate kinase" evidence="6">
    <location>
        <begin position="12"/>
        <end position="299"/>
    </location>
</feature>
<name>A0ABT5V823_9ACTO</name>
<protein>
    <recommendedName>
        <fullName evidence="4 5">Carbamate kinase</fullName>
    </recommendedName>
</protein>
<evidence type="ECO:0000256" key="5">
    <source>
        <dbReference type="PIRNR" id="PIRNR000723"/>
    </source>
</evidence>
<organism evidence="7 8">
    <name type="scientific">Actinotignum sanguinis</name>
    <dbReference type="NCBI Taxonomy" id="1445614"/>
    <lineage>
        <taxon>Bacteria</taxon>
        <taxon>Bacillati</taxon>
        <taxon>Actinomycetota</taxon>
        <taxon>Actinomycetes</taxon>
        <taxon>Actinomycetales</taxon>
        <taxon>Actinomycetaceae</taxon>
        <taxon>Actinotignum</taxon>
    </lineage>
</organism>
<reference evidence="7 8" key="1">
    <citation type="submission" date="2023-02" db="EMBL/GenBank/DDBJ databases">
        <title>Defining the Infant Male Urobiome and Moving Towards Mechanisms in Urobiome Research.</title>
        <authorList>
            <person name="Reasoner S."/>
            <person name="Flores V."/>
            <person name="Van Horn G."/>
            <person name="Morales G."/>
            <person name="Peard L."/>
            <person name="Abelson B."/>
            <person name="Manuel C."/>
            <person name="Lee J."/>
            <person name="Baker B."/>
            <person name="Williams T."/>
            <person name="Schmitz J."/>
            <person name="Clayton D."/>
            <person name="Hadjifrangiskou M."/>
        </authorList>
    </citation>
    <scope>NUCLEOTIDE SEQUENCE [LARGE SCALE GENOMIC DNA]</scope>
    <source>
        <strain evidence="7 8">AS1053</strain>
    </source>
</reference>
<dbReference type="InterPro" id="IPR036393">
    <property type="entry name" value="AceGlu_kinase-like_sf"/>
</dbReference>
<evidence type="ECO:0000313" key="8">
    <source>
        <dbReference type="Proteomes" id="UP001219297"/>
    </source>
</evidence>
<evidence type="ECO:0000256" key="1">
    <source>
        <dbReference type="ARBA" id="ARBA00011066"/>
    </source>
</evidence>
<gene>
    <name evidence="7" type="primary">arcC</name>
    <name evidence="7" type="ORF">PWJ81_08465</name>
</gene>
<dbReference type="PANTHER" id="PTHR30409">
    <property type="entry name" value="CARBAMATE KINASE"/>
    <property type="match status" value="1"/>
</dbReference>
<dbReference type="Proteomes" id="UP001219297">
    <property type="component" value="Unassembled WGS sequence"/>
</dbReference>
<dbReference type="NCBIfam" id="NF009007">
    <property type="entry name" value="PRK12352.1"/>
    <property type="match status" value="1"/>
</dbReference>
<evidence type="ECO:0000259" key="6">
    <source>
        <dbReference type="Pfam" id="PF00696"/>
    </source>
</evidence>
<evidence type="ECO:0000256" key="3">
    <source>
        <dbReference type="ARBA" id="ARBA00022777"/>
    </source>
</evidence>
<dbReference type="PANTHER" id="PTHR30409:SF1">
    <property type="entry name" value="CARBAMATE KINASE-RELATED"/>
    <property type="match status" value="1"/>
</dbReference>
<comment type="caution">
    <text evidence="7">The sequence shown here is derived from an EMBL/GenBank/DDBJ whole genome shotgun (WGS) entry which is preliminary data.</text>
</comment>
<comment type="similarity">
    <text evidence="1 5">Belongs to the carbamate kinase family.</text>
</comment>
<dbReference type="InterPro" id="IPR001048">
    <property type="entry name" value="Asp/Glu/Uridylate_kinase"/>
</dbReference>
<dbReference type="Pfam" id="PF00696">
    <property type="entry name" value="AA_kinase"/>
    <property type="match status" value="1"/>
</dbReference>
<dbReference type="NCBIfam" id="TIGR00746">
    <property type="entry name" value="arcC"/>
    <property type="match status" value="1"/>
</dbReference>
<accession>A0ABT5V823</accession>
<sequence>MTQEHTQTAGEKIVVALGGNALGKTPEQQLELIKETARSIVDLVAAGNDVVVTHGNGPQVGMIKVATDNSAAAGETPSIPFAECGAMSQGYIGYHLQQAIEAELAARQLARPVISVVTQTEVDAADPAFGRPTKPVGAFFTEEQARALMEETGNKYVEDAGRGWRWVVASPLPVSIVERDVISSLIDAGTIVIAAGGGGIPVVKDGSGYRGVAAVIDKDRTAALLAREVDADTLLILTAVDAVAIDFNKPTQRDVREMTVREARQYIEEEQFAPGSMLPKVEACLEFVDGAAGKRAIITSLEKAEQGISGESGTAITA</sequence>
<dbReference type="RefSeq" id="WP_016443244.1">
    <property type="nucleotide sequence ID" value="NZ_CAMXYX010000016.1"/>
</dbReference>
<dbReference type="PIRSF" id="PIRSF000723">
    <property type="entry name" value="Carbamate_kin"/>
    <property type="match status" value="1"/>
</dbReference>
<dbReference type="EMBL" id="JARBHI010000024">
    <property type="protein sequence ID" value="MDE1657099.1"/>
    <property type="molecule type" value="Genomic_DNA"/>
</dbReference>
<dbReference type="CDD" id="cd04235">
    <property type="entry name" value="AAK_CK"/>
    <property type="match status" value="1"/>
</dbReference>
<evidence type="ECO:0000313" key="7">
    <source>
        <dbReference type="EMBL" id="MDE1657099.1"/>
    </source>
</evidence>
<keyword evidence="3 5" id="KW-0418">Kinase</keyword>
<dbReference type="PRINTS" id="PR01469">
    <property type="entry name" value="CARBMTKINASE"/>
</dbReference>
<proteinExistence type="inferred from homology"/>
<dbReference type="SUPFAM" id="SSF53633">
    <property type="entry name" value="Carbamate kinase-like"/>
    <property type="match status" value="1"/>
</dbReference>
<dbReference type="Gene3D" id="3.40.1160.10">
    <property type="entry name" value="Acetylglutamate kinase-like"/>
    <property type="match status" value="1"/>
</dbReference>
<dbReference type="GO" id="GO:0008804">
    <property type="term" value="F:carbamate kinase activity"/>
    <property type="evidence" value="ECO:0007669"/>
    <property type="project" value="UniProtKB-EC"/>
</dbReference>
<evidence type="ECO:0000256" key="2">
    <source>
        <dbReference type="ARBA" id="ARBA00022679"/>
    </source>
</evidence>
<dbReference type="InterPro" id="IPR003964">
    <property type="entry name" value="Carb_kinase"/>
</dbReference>
<keyword evidence="2 5" id="KW-0808">Transferase</keyword>
<evidence type="ECO:0000256" key="4">
    <source>
        <dbReference type="NCBIfam" id="TIGR00746"/>
    </source>
</evidence>